<keyword evidence="2" id="KW-0169">Cobalamin biosynthesis</keyword>
<dbReference type="NCBIfam" id="TIGR00715">
    <property type="entry name" value="precor6x_red"/>
    <property type="match status" value="1"/>
</dbReference>
<reference evidence="4 5" key="1">
    <citation type="journal article" date="2015" name="Infect. Genet. Evol.">
        <title>Genomic sequences of six botulinum neurotoxin-producing strains representing three clostridial species illustrate the mobility and diversity of botulinum neurotoxin genes.</title>
        <authorList>
            <person name="Smith T.J."/>
            <person name="Hill K.K."/>
            <person name="Xie G."/>
            <person name="Foley B.T."/>
            <person name="Williamson C.H."/>
            <person name="Foster J.T."/>
            <person name="Johnson S.L."/>
            <person name="Chertkov O."/>
            <person name="Teshima H."/>
            <person name="Gibbons H.S."/>
            <person name="Johnsky L.A."/>
            <person name="Karavis M.A."/>
            <person name="Smith L.A."/>
        </authorList>
    </citation>
    <scope>NUCLEOTIDE SEQUENCE [LARGE SCALE GENOMIC DNA]</scope>
    <source>
        <strain evidence="4 5">CDC 2741</strain>
    </source>
</reference>
<dbReference type="NCBIfam" id="NF005970">
    <property type="entry name" value="PRK08057.1-4"/>
    <property type="match status" value="1"/>
</dbReference>
<dbReference type="EC" id="1.3.1.54" evidence="4"/>
<dbReference type="GO" id="GO:0009236">
    <property type="term" value="P:cobalamin biosynthetic process"/>
    <property type="evidence" value="ECO:0007669"/>
    <property type="project" value="UniProtKB-UniPathway"/>
</dbReference>
<accession>A0A0C1RDS2</accession>
<evidence type="ECO:0000313" key="5">
    <source>
        <dbReference type="Proteomes" id="UP000031366"/>
    </source>
</evidence>
<dbReference type="RefSeq" id="WP_039629707.1">
    <property type="nucleotide sequence ID" value="NZ_AYSO01000007.1"/>
</dbReference>
<dbReference type="Pfam" id="PF02571">
    <property type="entry name" value="CbiJ"/>
    <property type="match status" value="1"/>
</dbReference>
<comment type="caution">
    <text evidence="4">The sequence shown here is derived from an EMBL/GenBank/DDBJ whole genome shotgun (WGS) entry which is preliminary data.</text>
</comment>
<dbReference type="AlphaFoldDB" id="A0A0C1RDS2"/>
<dbReference type="UniPathway" id="UPA00148"/>
<name>A0A0C1RDS2_9CLOT</name>
<dbReference type="EMBL" id="AYSO01000007">
    <property type="protein sequence ID" value="KIE48471.1"/>
    <property type="molecule type" value="Genomic_DNA"/>
</dbReference>
<keyword evidence="5" id="KW-1185">Reference proteome</keyword>
<evidence type="ECO:0000256" key="2">
    <source>
        <dbReference type="ARBA" id="ARBA00022573"/>
    </source>
</evidence>
<dbReference type="PROSITE" id="PS51014">
    <property type="entry name" value="COBK_CBIJ"/>
    <property type="match status" value="1"/>
</dbReference>
<comment type="pathway">
    <text evidence="1">Cofactor biosynthesis; adenosylcobalamin biosynthesis.</text>
</comment>
<dbReference type="STRING" id="29341.RSJ17_10410"/>
<dbReference type="OrthoDB" id="9780707at2"/>
<evidence type="ECO:0000256" key="3">
    <source>
        <dbReference type="ARBA" id="ARBA00023002"/>
    </source>
</evidence>
<dbReference type="PANTHER" id="PTHR36925">
    <property type="entry name" value="COBALT-PRECORRIN-6A REDUCTASE"/>
    <property type="match status" value="1"/>
</dbReference>
<protein>
    <submittedName>
        <fullName evidence="4">Precorrin-6x reductase</fullName>
        <ecNumber evidence="4">1.3.1.54</ecNumber>
    </submittedName>
</protein>
<gene>
    <name evidence="4" type="primary">cobK</name>
    <name evidence="4" type="ORF">U732_4260</name>
</gene>
<evidence type="ECO:0000313" key="4">
    <source>
        <dbReference type="EMBL" id="KIE48471.1"/>
    </source>
</evidence>
<sequence length="256" mass="28972">MIALILGTSEGKVIVENLNKYTDDLLLSVASSYGGSLLENYKYKILNDKPLTKDELKEMLKVNGVKLLIDASHPYAVEITYNALEICNSLNIKYIRYERASIVDKYTNSPNIMEVESYEELERVLKNIDGTILNTTGSRNINKILDLNLNNRIIHRVLPTLKVLSECEELGVKVEDIIAMKGPFSKELNLCFINEFDVKAMLLKDSGIVGGTLEKLEAIIESDTYGIVIGRKKINYPIAFNDEKELLNYLVEKKFI</sequence>
<dbReference type="PANTHER" id="PTHR36925:SF1">
    <property type="entry name" value="COBALT-PRECORRIN-6A REDUCTASE"/>
    <property type="match status" value="1"/>
</dbReference>
<proteinExistence type="predicted"/>
<evidence type="ECO:0000256" key="1">
    <source>
        <dbReference type="ARBA" id="ARBA00004953"/>
    </source>
</evidence>
<dbReference type="InterPro" id="IPR003723">
    <property type="entry name" value="Precorrin-6x_reduct"/>
</dbReference>
<dbReference type="GO" id="GO:0016994">
    <property type="term" value="F:precorrin-6A reductase activity"/>
    <property type="evidence" value="ECO:0007669"/>
    <property type="project" value="UniProtKB-EC"/>
</dbReference>
<keyword evidence="3 4" id="KW-0560">Oxidoreductase</keyword>
<organism evidence="4 5">
    <name type="scientific">Clostridium argentinense CDC 2741</name>
    <dbReference type="NCBI Taxonomy" id="1418104"/>
    <lineage>
        <taxon>Bacteria</taxon>
        <taxon>Bacillati</taxon>
        <taxon>Bacillota</taxon>
        <taxon>Clostridia</taxon>
        <taxon>Eubacteriales</taxon>
        <taxon>Clostridiaceae</taxon>
        <taxon>Clostridium</taxon>
    </lineage>
</organism>
<dbReference type="Proteomes" id="UP000031366">
    <property type="component" value="Unassembled WGS sequence"/>
</dbReference>